<dbReference type="InParanoid" id="C4JL91"/>
<keyword evidence="4" id="KW-0645">Protease</keyword>
<feature type="binding site" evidence="2">
    <location>
        <position position="183"/>
    </location>
    <ligand>
        <name>Mn(2+)</name>
        <dbReference type="ChEBI" id="CHEBI:29035"/>
        <label>2</label>
    </ligand>
</feature>
<evidence type="ECO:0000313" key="4">
    <source>
        <dbReference type="EMBL" id="EEP78753.1"/>
    </source>
</evidence>
<dbReference type="InterPro" id="IPR017439">
    <property type="entry name" value="Amidohydrolase"/>
</dbReference>
<dbReference type="RefSeq" id="XP_002544082.1">
    <property type="nucleotide sequence ID" value="XM_002544036.1"/>
</dbReference>
<dbReference type="PIRSF" id="PIRSF005962">
    <property type="entry name" value="Pept_M20D_amidohydro"/>
    <property type="match status" value="1"/>
</dbReference>
<keyword evidence="2" id="KW-0464">Manganese</keyword>
<dbReference type="HOGENOM" id="CLU_023257_6_0_1"/>
<dbReference type="Pfam" id="PF01546">
    <property type="entry name" value="Peptidase_M20"/>
    <property type="match status" value="1"/>
</dbReference>
<comment type="cofactor">
    <cofactor evidence="2">
        <name>Mn(2+)</name>
        <dbReference type="ChEBI" id="CHEBI:29035"/>
    </cofactor>
    <text evidence="2">The Mn(2+) ion enhances activity.</text>
</comment>
<evidence type="ECO:0000256" key="1">
    <source>
        <dbReference type="ARBA" id="ARBA00006247"/>
    </source>
</evidence>
<dbReference type="GeneID" id="8443732"/>
<dbReference type="STRING" id="336963.C4JL91"/>
<keyword evidence="2" id="KW-0479">Metal-binding</keyword>
<dbReference type="KEGG" id="ure:UREG_03599"/>
<feature type="binding site" evidence="2">
    <location>
        <position position="156"/>
    </location>
    <ligand>
        <name>Mn(2+)</name>
        <dbReference type="ChEBI" id="CHEBI:29035"/>
        <label>2</label>
    </ligand>
</feature>
<dbReference type="SUPFAM" id="SSF55031">
    <property type="entry name" value="Bacterial exopeptidase dimerisation domain"/>
    <property type="match status" value="1"/>
</dbReference>
<dbReference type="GO" id="GO:0046872">
    <property type="term" value="F:metal ion binding"/>
    <property type="evidence" value="ECO:0007669"/>
    <property type="project" value="UniProtKB-KW"/>
</dbReference>
<dbReference type="PANTHER" id="PTHR11014">
    <property type="entry name" value="PEPTIDASE M20 FAMILY MEMBER"/>
    <property type="match status" value="1"/>
</dbReference>
<evidence type="ECO:0000313" key="5">
    <source>
        <dbReference type="Proteomes" id="UP000002058"/>
    </source>
</evidence>
<dbReference type="InterPro" id="IPR011650">
    <property type="entry name" value="Peptidase_M20_dimer"/>
</dbReference>
<evidence type="ECO:0000256" key="2">
    <source>
        <dbReference type="PIRSR" id="PIRSR005962-1"/>
    </source>
</evidence>
<reference evidence="5" key="1">
    <citation type="journal article" date="2009" name="Genome Res.">
        <title>Comparative genomic analyses of the human fungal pathogens Coccidioides and their relatives.</title>
        <authorList>
            <person name="Sharpton T.J."/>
            <person name="Stajich J.E."/>
            <person name="Rounsley S.D."/>
            <person name="Gardner M.J."/>
            <person name="Wortman J.R."/>
            <person name="Jordar V.S."/>
            <person name="Maiti R."/>
            <person name="Kodira C.D."/>
            <person name="Neafsey D.E."/>
            <person name="Zeng Q."/>
            <person name="Hung C.-Y."/>
            <person name="McMahan C."/>
            <person name="Muszewska A."/>
            <person name="Grynberg M."/>
            <person name="Mandel M.A."/>
            <person name="Kellner E.M."/>
            <person name="Barker B.M."/>
            <person name="Galgiani J.N."/>
            <person name="Orbach M.J."/>
            <person name="Kirkland T.N."/>
            <person name="Cole G.T."/>
            <person name="Henn M.R."/>
            <person name="Birren B.W."/>
            <person name="Taylor J.W."/>
        </authorList>
    </citation>
    <scope>NUCLEOTIDE SEQUENCE [LARGE SCALE GENOMIC DNA]</scope>
    <source>
        <strain evidence="5">UAMH 1704</strain>
    </source>
</reference>
<dbReference type="SUPFAM" id="SSF53187">
    <property type="entry name" value="Zn-dependent exopeptidases"/>
    <property type="match status" value="1"/>
</dbReference>
<comment type="similarity">
    <text evidence="1">Belongs to the peptidase M20A family.</text>
</comment>
<dbReference type="AlphaFoldDB" id="C4JL91"/>
<proteinExistence type="inferred from homology"/>
<keyword evidence="4" id="KW-0121">Carboxypeptidase</keyword>
<keyword evidence="5" id="KW-1185">Reference proteome</keyword>
<gene>
    <name evidence="4" type="ORF">UREG_03599</name>
</gene>
<evidence type="ECO:0000259" key="3">
    <source>
        <dbReference type="Pfam" id="PF07687"/>
    </source>
</evidence>
<dbReference type="eggNOG" id="ENOG502QQEM">
    <property type="taxonomic scope" value="Eukaryota"/>
</dbReference>
<dbReference type="Gene3D" id="3.30.70.360">
    <property type="match status" value="1"/>
</dbReference>
<dbReference type="Pfam" id="PF07687">
    <property type="entry name" value="M20_dimer"/>
    <property type="match status" value="1"/>
</dbReference>
<keyword evidence="4" id="KW-0378">Hydrolase</keyword>
<feature type="domain" description="Peptidase M20 dimerisation" evidence="3">
    <location>
        <begin position="206"/>
        <end position="301"/>
    </location>
</feature>
<dbReference type="NCBIfam" id="TIGR01891">
    <property type="entry name" value="amidohydrolases"/>
    <property type="match status" value="1"/>
</dbReference>
<dbReference type="GO" id="GO:0004180">
    <property type="term" value="F:carboxypeptidase activity"/>
    <property type="evidence" value="ECO:0007669"/>
    <property type="project" value="UniProtKB-KW"/>
</dbReference>
<organism evidence="4 5">
    <name type="scientific">Uncinocarpus reesii (strain UAMH 1704)</name>
    <dbReference type="NCBI Taxonomy" id="336963"/>
    <lineage>
        <taxon>Eukaryota</taxon>
        <taxon>Fungi</taxon>
        <taxon>Dikarya</taxon>
        <taxon>Ascomycota</taxon>
        <taxon>Pezizomycotina</taxon>
        <taxon>Eurotiomycetes</taxon>
        <taxon>Eurotiomycetidae</taxon>
        <taxon>Onygenales</taxon>
        <taxon>Onygenaceae</taxon>
        <taxon>Uncinocarpus</taxon>
    </lineage>
</organism>
<dbReference type="Proteomes" id="UP000002058">
    <property type="component" value="Unassembled WGS sequence"/>
</dbReference>
<feature type="binding site" evidence="2">
    <location>
        <position position="120"/>
    </location>
    <ligand>
        <name>Mn(2+)</name>
        <dbReference type="ChEBI" id="CHEBI:29035"/>
        <label>2</label>
    </ligand>
</feature>
<dbReference type="OMA" id="ITSACDR"/>
<dbReference type="InterPro" id="IPR002933">
    <property type="entry name" value="Peptidase_M20"/>
</dbReference>
<dbReference type="Gene3D" id="3.40.630.10">
    <property type="entry name" value="Zn peptidases"/>
    <property type="match status" value="1"/>
</dbReference>
<protein>
    <submittedName>
        <fullName evidence="4">Metal-dependent amidase/aminoacylase/carboxypeptidase</fullName>
    </submittedName>
</protein>
<accession>C4JL91</accession>
<feature type="binding site" evidence="2">
    <location>
        <position position="122"/>
    </location>
    <ligand>
        <name>Mn(2+)</name>
        <dbReference type="ChEBI" id="CHEBI:29035"/>
        <label>2</label>
    </ligand>
</feature>
<sequence>MSEFTPEEIGQLISRHPVNFEPYEDLYKYLHAHPELSHQEYNTAKTIASKLRAIPDLEVHENIGGTGIGAVYRNGDGKTILLRSELDGLPVKEQTNLPYASKTIVKDETDGVEKATMHACGHDMHMTCLLAAIEVLISSKRDWSGTLVIIYQPAEELGNGASRMVDDGLYDKVPKPDVLLGQHILPQRAGRFGMKPGTMMAASDCLKVTFTGRGGHASMPNRTIDPIVMAASTVMRLQTIVSREIDVAQEFAVVTVGSLNAGHAANIIPEKAEMLLNVRSRDEGTRSRVLSSIDRIIKAEGQASGALQDPQVETTLKFPLTINDQAVTEKLQGTFALFSPNFDPQWPTSNASEDFTVLGTSIGKPCCFWFVGCTEVDVWDEAEKKGRLSEDIPVNHSAFFAPVVQPTLRTGTNALVAGALTFLSKRK</sequence>
<dbReference type="VEuPathDB" id="FungiDB:UREG_03599"/>
<dbReference type="OrthoDB" id="6119954at2759"/>
<dbReference type="InterPro" id="IPR036264">
    <property type="entry name" value="Bact_exopeptidase_dim_dom"/>
</dbReference>
<name>C4JL91_UNCRE</name>
<dbReference type="EMBL" id="CH476616">
    <property type="protein sequence ID" value="EEP78753.1"/>
    <property type="molecule type" value="Genomic_DNA"/>
</dbReference>
<dbReference type="PANTHER" id="PTHR11014:SF63">
    <property type="entry name" value="METALLOPEPTIDASE, PUTATIVE (AFU_ORTHOLOGUE AFUA_6G09600)-RELATED"/>
    <property type="match status" value="1"/>
</dbReference>